<organism evidence="1 2">
    <name type="scientific">Thelephora ganbajun</name>
    <name type="common">Ganba fungus</name>
    <dbReference type="NCBI Taxonomy" id="370292"/>
    <lineage>
        <taxon>Eukaryota</taxon>
        <taxon>Fungi</taxon>
        <taxon>Dikarya</taxon>
        <taxon>Basidiomycota</taxon>
        <taxon>Agaricomycotina</taxon>
        <taxon>Agaricomycetes</taxon>
        <taxon>Thelephorales</taxon>
        <taxon>Thelephoraceae</taxon>
        <taxon>Thelephora</taxon>
    </lineage>
</organism>
<gene>
    <name evidence="1" type="ORF">BDM02DRAFT_3094875</name>
</gene>
<evidence type="ECO:0000313" key="2">
    <source>
        <dbReference type="Proteomes" id="UP000886501"/>
    </source>
</evidence>
<comment type="caution">
    <text evidence="1">The sequence shown here is derived from an EMBL/GenBank/DDBJ whole genome shotgun (WGS) entry which is preliminary data.</text>
</comment>
<reference evidence="1" key="1">
    <citation type="submission" date="2019-10" db="EMBL/GenBank/DDBJ databases">
        <authorList>
            <consortium name="DOE Joint Genome Institute"/>
            <person name="Kuo A."/>
            <person name="Miyauchi S."/>
            <person name="Kiss E."/>
            <person name="Drula E."/>
            <person name="Kohler A."/>
            <person name="Sanchez-Garcia M."/>
            <person name="Andreopoulos B."/>
            <person name="Barry K.W."/>
            <person name="Bonito G."/>
            <person name="Buee M."/>
            <person name="Carver A."/>
            <person name="Chen C."/>
            <person name="Cichocki N."/>
            <person name="Clum A."/>
            <person name="Culley D."/>
            <person name="Crous P.W."/>
            <person name="Fauchery L."/>
            <person name="Girlanda M."/>
            <person name="Hayes R."/>
            <person name="Keri Z."/>
            <person name="Labutti K."/>
            <person name="Lipzen A."/>
            <person name="Lombard V."/>
            <person name="Magnuson J."/>
            <person name="Maillard F."/>
            <person name="Morin E."/>
            <person name="Murat C."/>
            <person name="Nolan M."/>
            <person name="Ohm R."/>
            <person name="Pangilinan J."/>
            <person name="Pereira M."/>
            <person name="Perotto S."/>
            <person name="Peter M."/>
            <person name="Riley R."/>
            <person name="Sitrit Y."/>
            <person name="Stielow B."/>
            <person name="Szollosi G."/>
            <person name="Zifcakova L."/>
            <person name="Stursova M."/>
            <person name="Spatafora J.W."/>
            <person name="Tedersoo L."/>
            <person name="Vaario L.-M."/>
            <person name="Yamada A."/>
            <person name="Yan M."/>
            <person name="Wang P."/>
            <person name="Xu J."/>
            <person name="Bruns T."/>
            <person name="Baldrian P."/>
            <person name="Vilgalys R."/>
            <person name="Henrissat B."/>
            <person name="Grigoriev I.V."/>
            <person name="Hibbett D."/>
            <person name="Nagy L.G."/>
            <person name="Martin F.M."/>
        </authorList>
    </citation>
    <scope>NUCLEOTIDE SEQUENCE</scope>
    <source>
        <strain evidence="1">P2</strain>
    </source>
</reference>
<accession>A0ACB6ZIG6</accession>
<sequence length="467" mass="52136">MPRAQKPASRPKHDPLHIQLHEDSVHAKYGNVSQPGKRKKSKRDKSDRESEDETTLDPKTSKKIFELALDQQEESEDDDFGVLDVTTSDKTAPRPTKPIDDDDDDDGGMVPSDGEDVDLDAELELQVDPDDMKTMDALLPTNQVERRTLADMIFSKLNEVETGQKTVIKVGRDPNLPPDPAAGMNPQVVDLYSKVGQVLSRYKSGPLPKPFKIIPTLPAWARILALTHPENWSPQACYAATRTFVSMMKPPQARVFLEGVLLDAVREDIRLTKEGSRKAKNHRKLNVHYYESLKRALYKPAAFFKGIVFPLLQTGCTLQEAAIVASVLAKVKVPLLHSAAALLKLAEMDYSGPNSLFIRILLDKKYALPYKVVDGLVFHFIRLSNQYKPQSSGDVRDLPVLWHQSLLVFCQRYASDITPDQKDALLDVARAHPHPQISPEVRRELVNSVARGEARMEDGDGDIAMGA</sequence>
<proteinExistence type="predicted"/>
<evidence type="ECO:0000313" key="1">
    <source>
        <dbReference type="EMBL" id="KAF9649319.1"/>
    </source>
</evidence>
<name>A0ACB6ZIG6_THEGA</name>
<dbReference type="Proteomes" id="UP000886501">
    <property type="component" value="Unassembled WGS sequence"/>
</dbReference>
<keyword evidence="2" id="KW-1185">Reference proteome</keyword>
<dbReference type="EMBL" id="MU117999">
    <property type="protein sequence ID" value="KAF9649319.1"/>
    <property type="molecule type" value="Genomic_DNA"/>
</dbReference>
<protein>
    <submittedName>
        <fullName evidence="1">Cell adhesion protein byn-1</fullName>
    </submittedName>
</protein>
<reference evidence="1" key="2">
    <citation type="journal article" date="2020" name="Nat. Commun.">
        <title>Large-scale genome sequencing of mycorrhizal fungi provides insights into the early evolution of symbiotic traits.</title>
        <authorList>
            <person name="Miyauchi S."/>
            <person name="Kiss E."/>
            <person name="Kuo A."/>
            <person name="Drula E."/>
            <person name="Kohler A."/>
            <person name="Sanchez-Garcia M."/>
            <person name="Morin E."/>
            <person name="Andreopoulos B."/>
            <person name="Barry K.W."/>
            <person name="Bonito G."/>
            <person name="Buee M."/>
            <person name="Carver A."/>
            <person name="Chen C."/>
            <person name="Cichocki N."/>
            <person name="Clum A."/>
            <person name="Culley D."/>
            <person name="Crous P.W."/>
            <person name="Fauchery L."/>
            <person name="Girlanda M."/>
            <person name="Hayes R.D."/>
            <person name="Keri Z."/>
            <person name="LaButti K."/>
            <person name="Lipzen A."/>
            <person name="Lombard V."/>
            <person name="Magnuson J."/>
            <person name="Maillard F."/>
            <person name="Murat C."/>
            <person name="Nolan M."/>
            <person name="Ohm R.A."/>
            <person name="Pangilinan J."/>
            <person name="Pereira M.F."/>
            <person name="Perotto S."/>
            <person name="Peter M."/>
            <person name="Pfister S."/>
            <person name="Riley R."/>
            <person name="Sitrit Y."/>
            <person name="Stielow J.B."/>
            <person name="Szollosi G."/>
            <person name="Zifcakova L."/>
            <person name="Stursova M."/>
            <person name="Spatafora J.W."/>
            <person name="Tedersoo L."/>
            <person name="Vaario L.M."/>
            <person name="Yamada A."/>
            <person name="Yan M."/>
            <person name="Wang P."/>
            <person name="Xu J."/>
            <person name="Bruns T."/>
            <person name="Baldrian P."/>
            <person name="Vilgalys R."/>
            <person name="Dunand C."/>
            <person name="Henrissat B."/>
            <person name="Grigoriev I.V."/>
            <person name="Hibbett D."/>
            <person name="Nagy L.G."/>
            <person name="Martin F.M."/>
        </authorList>
    </citation>
    <scope>NUCLEOTIDE SEQUENCE</scope>
    <source>
        <strain evidence="1">P2</strain>
    </source>
</reference>